<dbReference type="Proteomes" id="UP001172684">
    <property type="component" value="Unassembled WGS sequence"/>
</dbReference>
<feature type="compositionally biased region" description="Basic and acidic residues" evidence="1">
    <location>
        <begin position="337"/>
        <end position="366"/>
    </location>
</feature>
<feature type="compositionally biased region" description="Basic and acidic residues" evidence="1">
    <location>
        <begin position="184"/>
        <end position="199"/>
    </location>
</feature>
<accession>A0ABQ9NY46</accession>
<protein>
    <submittedName>
        <fullName evidence="2">Uncharacterized protein</fullName>
    </submittedName>
</protein>
<feature type="compositionally biased region" description="Polar residues" evidence="1">
    <location>
        <begin position="236"/>
        <end position="247"/>
    </location>
</feature>
<reference evidence="2" key="1">
    <citation type="submission" date="2022-10" db="EMBL/GenBank/DDBJ databases">
        <title>Culturing micro-colonial fungi from biological soil crusts in the Mojave desert and describing Neophaeococcomyces mojavensis, and introducing the new genera and species Taxawa tesnikishii.</title>
        <authorList>
            <person name="Kurbessoian T."/>
            <person name="Stajich J.E."/>
        </authorList>
    </citation>
    <scope>NUCLEOTIDE SEQUENCE</scope>
    <source>
        <strain evidence="2">TK_1</strain>
    </source>
</reference>
<name>A0ABQ9NY46_9PEZI</name>
<gene>
    <name evidence="2" type="ORF">H2201_003322</name>
</gene>
<evidence type="ECO:0000313" key="3">
    <source>
        <dbReference type="Proteomes" id="UP001172684"/>
    </source>
</evidence>
<evidence type="ECO:0000313" key="2">
    <source>
        <dbReference type="EMBL" id="KAJ9666663.1"/>
    </source>
</evidence>
<feature type="compositionally biased region" description="Polar residues" evidence="1">
    <location>
        <begin position="116"/>
        <end position="130"/>
    </location>
</feature>
<feature type="compositionally biased region" description="Basic and acidic residues" evidence="1">
    <location>
        <begin position="223"/>
        <end position="235"/>
    </location>
</feature>
<dbReference type="EMBL" id="JAPDRL010000018">
    <property type="protein sequence ID" value="KAJ9666663.1"/>
    <property type="molecule type" value="Genomic_DNA"/>
</dbReference>
<comment type="caution">
    <text evidence="2">The sequence shown here is derived from an EMBL/GenBank/DDBJ whole genome shotgun (WGS) entry which is preliminary data.</text>
</comment>
<feature type="region of interest" description="Disordered" evidence="1">
    <location>
        <begin position="83"/>
        <end position="366"/>
    </location>
</feature>
<evidence type="ECO:0000256" key="1">
    <source>
        <dbReference type="SAM" id="MobiDB-lite"/>
    </source>
</evidence>
<sequence length="366" mass="40157">MYHANQTYYNGQDSNYGESNAGMAWSQNNGTSEGFNFNKFLQDQQHLLFPTTGFLPAGNSYLPFQGEPHYVEEVEEEENEAMDYEELQPEQEQWHHPEGPLSRPASLGFDGAVSRETYNAQPFDSNNQHVETPPNDEYKPENPMITQVLRKPERQQKQTSIVDKAAELRAKVLASRTHKQGTPNRDKKQEPMQKDKAPEAGEAPTPAPVTRTRSVTDLDGLIAEERAAAETKAQQDSDLQAMSSGATRSVAEPAASSAEEAHQKNLAAAFDGHAGVEHASGSQLNAASHETASLTPQKTNEGLQRDHDAHAQVPSRATTDSSRNGGAGGNSSRTLSSHKDRPLAARRQETVADGHPQLRPDLEMQK</sequence>
<feature type="compositionally biased region" description="Polar residues" evidence="1">
    <location>
        <begin position="280"/>
        <end position="302"/>
    </location>
</feature>
<feature type="compositionally biased region" description="Low complexity" evidence="1">
    <location>
        <begin position="249"/>
        <end position="258"/>
    </location>
</feature>
<organism evidence="2 3">
    <name type="scientific">Coniosporium apollinis</name>
    <dbReference type="NCBI Taxonomy" id="61459"/>
    <lineage>
        <taxon>Eukaryota</taxon>
        <taxon>Fungi</taxon>
        <taxon>Dikarya</taxon>
        <taxon>Ascomycota</taxon>
        <taxon>Pezizomycotina</taxon>
        <taxon>Dothideomycetes</taxon>
        <taxon>Dothideomycetes incertae sedis</taxon>
        <taxon>Coniosporium</taxon>
    </lineage>
</organism>
<proteinExistence type="predicted"/>
<keyword evidence="3" id="KW-1185">Reference proteome</keyword>